<dbReference type="Pfam" id="PF22105">
    <property type="entry name" value="DUF6943"/>
    <property type="match status" value="1"/>
</dbReference>
<organism evidence="2 3">
    <name type="scientific">Polaribacter sejongensis</name>
    <dbReference type="NCBI Taxonomy" id="985043"/>
    <lineage>
        <taxon>Bacteria</taxon>
        <taxon>Pseudomonadati</taxon>
        <taxon>Bacteroidota</taxon>
        <taxon>Flavobacteriia</taxon>
        <taxon>Flavobacteriales</taxon>
        <taxon>Flavobacteriaceae</taxon>
    </lineage>
</organism>
<comment type="caution">
    <text evidence="2">The sequence shown here is derived from an EMBL/GenBank/DDBJ whole genome shotgun (WGS) entry which is preliminary data.</text>
</comment>
<dbReference type="AlphaFoldDB" id="A0AAJ1QYQ2"/>
<sequence>MIDVNYSIATHKLGRTYDLPHFFILNKGLNSGRPMREPCPNCFVVTIQTVEQRETLYYLCFSLQIGSYFSYYLVGSVILFIRIDDSRKVLDMALRNYKQEQWAMRVEKLKKITVYEENLKKQLKTIGQLKLAFLRA</sequence>
<dbReference type="Proteomes" id="UP001228636">
    <property type="component" value="Unassembled WGS sequence"/>
</dbReference>
<evidence type="ECO:0000313" key="3">
    <source>
        <dbReference type="Proteomes" id="UP001228636"/>
    </source>
</evidence>
<name>A0AAJ1QYQ2_9FLAO</name>
<keyword evidence="1" id="KW-0812">Transmembrane</keyword>
<feature type="transmembrane region" description="Helical" evidence="1">
    <location>
        <begin position="56"/>
        <end position="81"/>
    </location>
</feature>
<evidence type="ECO:0000313" key="2">
    <source>
        <dbReference type="EMBL" id="MDN3620768.1"/>
    </source>
</evidence>
<dbReference type="RefSeq" id="WP_261972479.1">
    <property type="nucleotide sequence ID" value="NZ_CP103460.1"/>
</dbReference>
<reference evidence="2 3" key="1">
    <citation type="journal article" date="2014" name="Int. J. Syst. Evol. Microbiol.">
        <title>Complete genome sequence of Corynebacterium casei LMG S-19264T (=DSM 44701T), isolated from a smear-ripened cheese.</title>
        <authorList>
            <consortium name="US DOE Joint Genome Institute (JGI-PGF)"/>
            <person name="Walter F."/>
            <person name="Albersmeier A."/>
            <person name="Kalinowski J."/>
            <person name="Ruckert C."/>
        </authorList>
    </citation>
    <scope>NUCLEOTIDE SEQUENCE [LARGE SCALE GENOMIC DNA]</scope>
    <source>
        <strain evidence="2 3">CECT 8670</strain>
    </source>
</reference>
<keyword evidence="1" id="KW-0472">Membrane</keyword>
<keyword evidence="1" id="KW-1133">Transmembrane helix</keyword>
<proteinExistence type="predicted"/>
<dbReference type="EMBL" id="JAUFQH010000015">
    <property type="protein sequence ID" value="MDN3620768.1"/>
    <property type="molecule type" value="Genomic_DNA"/>
</dbReference>
<accession>A0AAJ1QYQ2</accession>
<dbReference type="InterPro" id="IPR054223">
    <property type="entry name" value="DUF6943"/>
</dbReference>
<evidence type="ECO:0000256" key="1">
    <source>
        <dbReference type="SAM" id="Phobius"/>
    </source>
</evidence>
<gene>
    <name evidence="2" type="ORF">QWY81_14985</name>
</gene>
<protein>
    <submittedName>
        <fullName evidence="2">Uncharacterized protein</fullName>
    </submittedName>
</protein>